<dbReference type="PIRSF" id="PIRSF500176">
    <property type="entry name" value="L_ASNase"/>
    <property type="match status" value="1"/>
</dbReference>
<keyword evidence="10" id="KW-1185">Reference proteome</keyword>
<evidence type="ECO:0000256" key="4">
    <source>
        <dbReference type="PIRSR" id="PIRSR001220-1"/>
    </source>
</evidence>
<dbReference type="SUPFAM" id="SSF53774">
    <property type="entry name" value="Glutaminase/Asparaginase"/>
    <property type="match status" value="1"/>
</dbReference>
<dbReference type="Pfam" id="PF17763">
    <property type="entry name" value="Asparaginase_C"/>
    <property type="match status" value="1"/>
</dbReference>
<evidence type="ECO:0000256" key="2">
    <source>
        <dbReference type="ARBA" id="ARBA00012920"/>
    </source>
</evidence>
<protein>
    <recommendedName>
        <fullName evidence="2">asparaginase</fullName>
        <ecNumber evidence="2">3.5.1.1</ecNumber>
    </recommendedName>
</protein>
<dbReference type="Gene3D" id="3.40.50.40">
    <property type="match status" value="1"/>
</dbReference>
<dbReference type="InterPro" id="IPR006034">
    <property type="entry name" value="Asparaginase/glutaminase-like"/>
</dbReference>
<reference evidence="9 10" key="1">
    <citation type="submission" date="2015-07" db="EMBL/GenBank/DDBJ databases">
        <title>The draft genome sequence of Leadbetterella sp. JN14-9.</title>
        <authorList>
            <person name="Liu Y."/>
            <person name="Du J."/>
            <person name="Shao Z."/>
        </authorList>
    </citation>
    <scope>NUCLEOTIDE SEQUENCE [LARGE SCALE GENOMIC DNA]</scope>
    <source>
        <strain evidence="9 10">JN14-9</strain>
    </source>
</reference>
<dbReference type="InterPro" id="IPR040919">
    <property type="entry name" value="Asparaginase_C"/>
</dbReference>
<dbReference type="SFLD" id="SFLDS00057">
    <property type="entry name" value="Glutaminase/Asparaginase"/>
    <property type="match status" value="1"/>
</dbReference>
<evidence type="ECO:0000259" key="7">
    <source>
        <dbReference type="Pfam" id="PF00710"/>
    </source>
</evidence>
<dbReference type="Gene3D" id="3.40.50.1170">
    <property type="entry name" value="L-asparaginase, N-terminal domain"/>
    <property type="match status" value="1"/>
</dbReference>
<dbReference type="GO" id="GO:0004067">
    <property type="term" value="F:asparaginase activity"/>
    <property type="evidence" value="ECO:0007669"/>
    <property type="project" value="UniProtKB-UniRule"/>
</dbReference>
<evidence type="ECO:0000256" key="1">
    <source>
        <dbReference type="ARBA" id="ARBA00010518"/>
    </source>
</evidence>
<dbReference type="PANTHER" id="PTHR11707:SF28">
    <property type="entry name" value="60 KDA LYSOPHOSPHOLIPASE"/>
    <property type="match status" value="1"/>
</dbReference>
<feature type="domain" description="L-asparaginase N-terminal" evidence="7">
    <location>
        <begin position="18"/>
        <end position="208"/>
    </location>
</feature>
<name>A0A0P7BNW2_9BACT</name>
<dbReference type="PRINTS" id="PR00139">
    <property type="entry name" value="ASNGLNASE"/>
</dbReference>
<dbReference type="RefSeq" id="WP_055150882.1">
    <property type="nucleotide sequence ID" value="NZ_JXSZ01000013.1"/>
</dbReference>
<accession>A0A0P7BNW2</accession>
<sequence length="354" mass="39378">MGHKEYHIENISGLATAKILVIYTGGTLGMIYDQEDHTLVPMNFEQLSRHIPELNRVQAEITVIPIEPPIDSSDMRPEIWLDLASLIEQKYDEYDGFVILHGTDTMAYTASALSFLFENLGKPVIFTGAQLSLGVARTDARENMITAIELAADQKENQPILHEVCIYFNGRLLRGNRAKKQESSQFDAFQSENYPMLAEVGVYCEYNYPYLFQKPSGPFTVYHQLDTRVLIIKLFPGLSNEMLAEMLKIKDLKALVLETYGSGNASSNEGFLRVLKAASNDGIIILNVSQCQGGSVRQQDYATGLGLQNIGVISGKDLTTEAALTKLMFLLGQNLPKAEIESLLQKNLRGEMAD</sequence>
<dbReference type="PROSITE" id="PS00917">
    <property type="entry name" value="ASN_GLN_ASE_2"/>
    <property type="match status" value="1"/>
</dbReference>
<dbReference type="SMART" id="SM00870">
    <property type="entry name" value="Asparaginase"/>
    <property type="match status" value="1"/>
</dbReference>
<comment type="caution">
    <text evidence="9">The sequence shown here is derived from an EMBL/GenBank/DDBJ whole genome shotgun (WGS) entry which is preliminary data.</text>
</comment>
<dbReference type="OrthoDB" id="9788068at2"/>
<dbReference type="InterPro" id="IPR041725">
    <property type="entry name" value="L-asparaginase_I"/>
</dbReference>
<evidence type="ECO:0000256" key="3">
    <source>
        <dbReference type="ARBA" id="ARBA00022801"/>
    </source>
</evidence>
<dbReference type="EMBL" id="LGTQ01000013">
    <property type="protein sequence ID" value="KPM46973.1"/>
    <property type="molecule type" value="Genomic_DNA"/>
</dbReference>
<dbReference type="PIRSF" id="PIRSF001220">
    <property type="entry name" value="L-ASNase_gatD"/>
    <property type="match status" value="1"/>
</dbReference>
<feature type="binding site" evidence="5">
    <location>
        <position position="72"/>
    </location>
    <ligand>
        <name>substrate</name>
    </ligand>
</feature>
<dbReference type="CDD" id="cd08963">
    <property type="entry name" value="L-asparaginase_I"/>
    <property type="match status" value="1"/>
</dbReference>
<dbReference type="GO" id="GO:0009066">
    <property type="term" value="P:aspartate family amino acid metabolic process"/>
    <property type="evidence" value="ECO:0007669"/>
    <property type="project" value="UniProtKB-ARBA"/>
</dbReference>
<dbReference type="Proteomes" id="UP000050454">
    <property type="component" value="Unassembled WGS sequence"/>
</dbReference>
<dbReference type="PROSITE" id="PS51732">
    <property type="entry name" value="ASN_GLN_ASE_3"/>
    <property type="match status" value="1"/>
</dbReference>
<dbReference type="InterPro" id="IPR006033">
    <property type="entry name" value="AsnA_fam"/>
</dbReference>
<dbReference type="STRING" id="1605367.AFM12_17245"/>
<dbReference type="FunFam" id="3.40.50.40:FF:000001">
    <property type="entry name" value="L-asparaginase 1"/>
    <property type="match status" value="1"/>
</dbReference>
<dbReference type="AlphaFoldDB" id="A0A0P7BNW2"/>
<evidence type="ECO:0000313" key="10">
    <source>
        <dbReference type="Proteomes" id="UP000050454"/>
    </source>
</evidence>
<organism evidence="9 10">
    <name type="scientific">Jiulongibacter sediminis</name>
    <dbReference type="NCBI Taxonomy" id="1605367"/>
    <lineage>
        <taxon>Bacteria</taxon>
        <taxon>Pseudomonadati</taxon>
        <taxon>Bacteroidota</taxon>
        <taxon>Cytophagia</taxon>
        <taxon>Cytophagales</taxon>
        <taxon>Leadbetterellaceae</taxon>
        <taxon>Jiulongibacter</taxon>
    </lineage>
</organism>
<comment type="similarity">
    <text evidence="1">Belongs to the asparaginase 1 family.</text>
</comment>
<keyword evidence="3" id="KW-0378">Hydrolase</keyword>
<evidence type="ECO:0000313" key="9">
    <source>
        <dbReference type="EMBL" id="KPM46973.1"/>
    </source>
</evidence>
<evidence type="ECO:0000259" key="8">
    <source>
        <dbReference type="Pfam" id="PF17763"/>
    </source>
</evidence>
<feature type="binding site" evidence="5">
    <location>
        <begin position="103"/>
        <end position="104"/>
    </location>
    <ligand>
        <name>substrate</name>
    </ligand>
</feature>
<dbReference type="InterPro" id="IPR027475">
    <property type="entry name" value="Asparaginase/glutaminase_AS2"/>
</dbReference>
<feature type="active site" evidence="6">
    <location>
        <position position="103"/>
    </location>
</feature>
<dbReference type="FunFam" id="3.40.50.1170:FF:000001">
    <property type="entry name" value="L-asparaginase 2"/>
    <property type="match status" value="1"/>
</dbReference>
<dbReference type="PANTHER" id="PTHR11707">
    <property type="entry name" value="L-ASPARAGINASE"/>
    <property type="match status" value="1"/>
</dbReference>
<evidence type="ECO:0000256" key="5">
    <source>
        <dbReference type="PIRSR" id="PIRSR001220-2"/>
    </source>
</evidence>
<dbReference type="InterPro" id="IPR036152">
    <property type="entry name" value="Asp/glu_Ase-like_sf"/>
</dbReference>
<feature type="domain" description="Asparaginase/glutaminase C-terminal" evidence="8">
    <location>
        <begin position="228"/>
        <end position="343"/>
    </location>
</feature>
<dbReference type="EC" id="3.5.1.1" evidence="2"/>
<dbReference type="NCBIfam" id="TIGR00519">
    <property type="entry name" value="asnASE_I"/>
    <property type="match status" value="1"/>
</dbReference>
<dbReference type="InterPro" id="IPR037152">
    <property type="entry name" value="L-asparaginase_N_sf"/>
</dbReference>
<gene>
    <name evidence="9" type="ORF">AFM12_17245</name>
</gene>
<evidence type="ECO:0000256" key="6">
    <source>
        <dbReference type="PROSITE-ProRule" id="PRU10100"/>
    </source>
</evidence>
<feature type="active site" description="O-isoaspartyl threonine intermediate" evidence="4">
    <location>
        <position position="27"/>
    </location>
</feature>
<dbReference type="InterPro" id="IPR027474">
    <property type="entry name" value="L-asparaginase_N"/>
</dbReference>
<dbReference type="PATRIC" id="fig|1605367.3.peg.882"/>
<dbReference type="Pfam" id="PF00710">
    <property type="entry name" value="Asparaginase"/>
    <property type="match status" value="1"/>
</dbReference>
<proteinExistence type="inferred from homology"/>
<dbReference type="InterPro" id="IPR027473">
    <property type="entry name" value="L-asparaginase_C"/>
</dbReference>